<evidence type="ECO:0000313" key="1">
    <source>
        <dbReference type="EMBL" id="EPQ26815.1"/>
    </source>
</evidence>
<dbReference type="KEGG" id="pfp:PFL1_05793"/>
<reference evidence="1 2" key="1">
    <citation type="journal article" date="2013" name="Plant Cell">
        <title>The transition from a phytopathogenic smut ancestor to an anamorphic biocontrol agent deciphered by comparative whole-genome analysis.</title>
        <authorList>
            <person name="Lefebvre F."/>
            <person name="Joly D.L."/>
            <person name="Labbe C."/>
            <person name="Teichmann B."/>
            <person name="Linning R."/>
            <person name="Belzile F."/>
            <person name="Bakkeren G."/>
            <person name="Belanger R.R."/>
        </authorList>
    </citation>
    <scope>NUCLEOTIDE SEQUENCE [LARGE SCALE GENOMIC DNA]</scope>
    <source>
        <strain evidence="1 2">PF-1</strain>
    </source>
</reference>
<gene>
    <name evidence="1" type="ORF">PFL1_05793</name>
</gene>
<dbReference type="eggNOG" id="ENOG502S89B">
    <property type="taxonomic scope" value="Eukaryota"/>
</dbReference>
<proteinExistence type="predicted"/>
<evidence type="ECO:0000313" key="2">
    <source>
        <dbReference type="Proteomes" id="UP000053664"/>
    </source>
</evidence>
<dbReference type="Proteomes" id="UP000053664">
    <property type="component" value="Unassembled WGS sequence"/>
</dbReference>
<accession>A0A061H4D9</accession>
<dbReference type="EMBL" id="KE361643">
    <property type="protein sequence ID" value="EPQ26815.1"/>
    <property type="molecule type" value="Genomic_DNA"/>
</dbReference>
<organism evidence="1 2">
    <name type="scientific">Pseudozyma flocculosa PF-1</name>
    <dbReference type="NCBI Taxonomy" id="1277687"/>
    <lineage>
        <taxon>Eukaryota</taxon>
        <taxon>Fungi</taxon>
        <taxon>Dikarya</taxon>
        <taxon>Basidiomycota</taxon>
        <taxon>Ustilaginomycotina</taxon>
        <taxon>Ustilaginomycetes</taxon>
        <taxon>Ustilaginales</taxon>
        <taxon>Ustilaginaceae</taxon>
        <taxon>Pseudozyma</taxon>
    </lineage>
</organism>
<dbReference type="PANTHER" id="PTHR37827">
    <property type="entry name" value="TUDOR DOMAIN-CONTAINING PROTEIN"/>
    <property type="match status" value="1"/>
</dbReference>
<dbReference type="PANTHER" id="PTHR37827:SF1">
    <property type="entry name" value="HNH DOMAIN-CONTAINING PROTEIN"/>
    <property type="match status" value="1"/>
</dbReference>
<dbReference type="HOGENOM" id="CLU_940495_0_0_1"/>
<sequence length="296" mass="31777">MVKKRTTGAGPIDTSSAVKATAAAAVQGNDNDGDGSDQRHHDLALFRQALAACLPRHCSSTRADGLRTGGKVFDAYGDADDVELLDDAVDHVCLDLAADTLDALLGQAKSAATVGTDAGGLYDGTLSSIDGHPLSAAISDAALEILALDSVDPALVLSETLDDYIDLLAAQAADDGIDGQAGSYGRESKKGELGECQLCERRMMLTAHHLIPRETHDLLLKRGVYTKKEMQTRIAWLCRPCHTAVHNHIPTSVLAADYNTVEKLLQHEGVYKWARYASRLKEKDRAFKGTGLREKR</sequence>
<dbReference type="RefSeq" id="XP_007881518.1">
    <property type="nucleotide sequence ID" value="XM_007883327.1"/>
</dbReference>
<evidence type="ECO:0008006" key="3">
    <source>
        <dbReference type="Google" id="ProtNLM"/>
    </source>
</evidence>
<dbReference type="GeneID" id="19319878"/>
<dbReference type="AlphaFoldDB" id="A0A061H4D9"/>
<name>A0A061H4D9_9BASI</name>
<protein>
    <recommendedName>
        <fullName evidence="3">HNH domain-containing protein</fullName>
    </recommendedName>
</protein>